<dbReference type="CDD" id="cd12455">
    <property type="entry name" value="RRM_like_Smg4_UPF3"/>
    <property type="match status" value="1"/>
</dbReference>
<comment type="subcellular location">
    <subcellularLocation>
        <location evidence="1">Nucleus</location>
    </subcellularLocation>
</comment>
<keyword evidence="8" id="KW-1185">Reference proteome</keyword>
<dbReference type="EMBL" id="KN818243">
    <property type="protein sequence ID" value="KIL65246.1"/>
    <property type="molecule type" value="Genomic_DNA"/>
</dbReference>
<dbReference type="GO" id="GO:0003729">
    <property type="term" value="F:mRNA binding"/>
    <property type="evidence" value="ECO:0007669"/>
    <property type="project" value="TreeGrafter"/>
</dbReference>
<dbReference type="InterPro" id="IPR012677">
    <property type="entry name" value="Nucleotide-bd_a/b_plait_sf"/>
</dbReference>
<feature type="compositionally biased region" description="Low complexity" evidence="5">
    <location>
        <begin position="257"/>
        <end position="269"/>
    </location>
</feature>
<feature type="compositionally biased region" description="Basic and acidic residues" evidence="5">
    <location>
        <begin position="223"/>
        <end position="233"/>
    </location>
</feature>
<keyword evidence="3" id="KW-0866">Nonsense-mediated mRNA decay</keyword>
<feature type="compositionally biased region" description="Basic residues" evidence="5">
    <location>
        <begin position="527"/>
        <end position="541"/>
    </location>
</feature>
<dbReference type="GO" id="GO:0005737">
    <property type="term" value="C:cytoplasm"/>
    <property type="evidence" value="ECO:0007669"/>
    <property type="project" value="TreeGrafter"/>
</dbReference>
<dbReference type="PANTHER" id="PTHR13112">
    <property type="entry name" value="UPF3 REGULATOR OF NONSENSE TRANSCRIPTS-LIKE PROTEIN"/>
    <property type="match status" value="1"/>
</dbReference>
<evidence type="ECO:0000259" key="6">
    <source>
        <dbReference type="Pfam" id="PF03467"/>
    </source>
</evidence>
<dbReference type="InterPro" id="IPR005120">
    <property type="entry name" value="UPF3_dom"/>
</dbReference>
<feature type="region of interest" description="Disordered" evidence="5">
    <location>
        <begin position="1"/>
        <end position="24"/>
    </location>
</feature>
<feature type="region of interest" description="Disordered" evidence="5">
    <location>
        <begin position="371"/>
        <end position="541"/>
    </location>
</feature>
<dbReference type="PANTHER" id="PTHR13112:SF0">
    <property type="entry name" value="FI21285P1"/>
    <property type="match status" value="1"/>
</dbReference>
<dbReference type="OrthoDB" id="18087at2759"/>
<feature type="compositionally biased region" description="Low complexity" evidence="5">
    <location>
        <begin position="293"/>
        <end position="315"/>
    </location>
</feature>
<feature type="compositionally biased region" description="Basic and acidic residues" evidence="5">
    <location>
        <begin position="380"/>
        <end position="391"/>
    </location>
</feature>
<dbReference type="GO" id="GO:0045727">
    <property type="term" value="P:positive regulation of translation"/>
    <property type="evidence" value="ECO:0007669"/>
    <property type="project" value="TreeGrafter"/>
</dbReference>
<dbReference type="AlphaFoldDB" id="A0A0C2X7G6"/>
<feature type="domain" description="UPF3" evidence="6">
    <location>
        <begin position="30"/>
        <end position="190"/>
    </location>
</feature>
<proteinExistence type="inferred from homology"/>
<dbReference type="InterPro" id="IPR039722">
    <property type="entry name" value="Upf3"/>
</dbReference>
<evidence type="ECO:0000256" key="3">
    <source>
        <dbReference type="ARBA" id="ARBA00023161"/>
    </source>
</evidence>
<dbReference type="GO" id="GO:0000184">
    <property type="term" value="P:nuclear-transcribed mRNA catabolic process, nonsense-mediated decay"/>
    <property type="evidence" value="ECO:0007669"/>
    <property type="project" value="UniProtKB-KW"/>
</dbReference>
<evidence type="ECO:0000256" key="4">
    <source>
        <dbReference type="ARBA" id="ARBA00023242"/>
    </source>
</evidence>
<sequence length="541" mass="58201">MASMIRKDRYPLSSSSRRDMEKERAAAVTERLKTVVRRLPANLPEDVFWQSVQEWVTDETVLWKVFYPGKSKKRINKENIPSRAYIAFKNEELVAQFSKEYDGHVFRDKQGNESQAVVEFAPYQKISPEKKKVDARNATIEKDEDYISFMASLNQVENVEPVSVESLIAANQPPPMPKTTPLLEALKAEKSSKDILRTHAQYKDATILRSTTRPRNLAAVSATKDDTSGDKKVAQPPPPPFVKDSTQPDSGKKGKKAQAAAAKQQQGPQMQPTPVSNATKKEPPPFKPHKLARQQAAAAKAAAAATQAQAQASSQRKVEEVLPVSASSSGDGSATVAPATGGVAAQVSAAAAASRRVRPVVGLASRQLQAALSQVGASALERKRREREAEKGTSPISPEGVGNSSPIVAEGTTGKGKEPERAISATSGVTSPPPPETSNASGKEIRERPKQTPPTSPRHDRTRRREKSGHQADPGVKVPSIMQRPEGMPPPASQRDASSQVLPSAVQVQTQIPALDGSANSPPLRSGPRRGRGRGRGQRGG</sequence>
<feature type="region of interest" description="Disordered" evidence="5">
    <location>
        <begin position="216"/>
        <end position="338"/>
    </location>
</feature>
<keyword evidence="4" id="KW-0539">Nucleus</keyword>
<evidence type="ECO:0000313" key="8">
    <source>
        <dbReference type="Proteomes" id="UP000054549"/>
    </source>
</evidence>
<reference evidence="7 8" key="1">
    <citation type="submission" date="2014-04" db="EMBL/GenBank/DDBJ databases">
        <title>Evolutionary Origins and Diversification of the Mycorrhizal Mutualists.</title>
        <authorList>
            <consortium name="DOE Joint Genome Institute"/>
            <consortium name="Mycorrhizal Genomics Consortium"/>
            <person name="Kohler A."/>
            <person name="Kuo A."/>
            <person name="Nagy L.G."/>
            <person name="Floudas D."/>
            <person name="Copeland A."/>
            <person name="Barry K.W."/>
            <person name="Cichocki N."/>
            <person name="Veneault-Fourrey C."/>
            <person name="LaButti K."/>
            <person name="Lindquist E.A."/>
            <person name="Lipzen A."/>
            <person name="Lundell T."/>
            <person name="Morin E."/>
            <person name="Murat C."/>
            <person name="Riley R."/>
            <person name="Ohm R."/>
            <person name="Sun H."/>
            <person name="Tunlid A."/>
            <person name="Henrissat B."/>
            <person name="Grigoriev I.V."/>
            <person name="Hibbett D.S."/>
            <person name="Martin F."/>
        </authorList>
    </citation>
    <scope>NUCLEOTIDE SEQUENCE [LARGE SCALE GENOMIC DNA]</scope>
    <source>
        <strain evidence="7 8">Koide BX008</strain>
    </source>
</reference>
<evidence type="ECO:0000256" key="2">
    <source>
        <dbReference type="ARBA" id="ARBA00005991"/>
    </source>
</evidence>
<organism evidence="7 8">
    <name type="scientific">Amanita muscaria (strain Koide BX008)</name>
    <dbReference type="NCBI Taxonomy" id="946122"/>
    <lineage>
        <taxon>Eukaryota</taxon>
        <taxon>Fungi</taxon>
        <taxon>Dikarya</taxon>
        <taxon>Basidiomycota</taxon>
        <taxon>Agaricomycotina</taxon>
        <taxon>Agaricomycetes</taxon>
        <taxon>Agaricomycetidae</taxon>
        <taxon>Agaricales</taxon>
        <taxon>Pluteineae</taxon>
        <taxon>Amanitaceae</taxon>
        <taxon>Amanita</taxon>
    </lineage>
</organism>
<accession>A0A0C2X7G6</accession>
<dbReference type="HOGENOM" id="CLU_035823_0_0_1"/>
<dbReference type="GO" id="GO:0005730">
    <property type="term" value="C:nucleolus"/>
    <property type="evidence" value="ECO:0007669"/>
    <property type="project" value="TreeGrafter"/>
</dbReference>
<protein>
    <recommendedName>
        <fullName evidence="6">UPF3 domain-containing protein</fullName>
    </recommendedName>
</protein>
<feature type="compositionally biased region" description="Polar residues" evidence="5">
    <location>
        <begin position="495"/>
        <end position="523"/>
    </location>
</feature>
<dbReference type="STRING" id="946122.A0A0C2X7G6"/>
<evidence type="ECO:0000256" key="1">
    <source>
        <dbReference type="ARBA" id="ARBA00004123"/>
    </source>
</evidence>
<dbReference type="SUPFAM" id="SSF54928">
    <property type="entry name" value="RNA-binding domain, RBD"/>
    <property type="match status" value="1"/>
</dbReference>
<dbReference type="InterPro" id="IPR035979">
    <property type="entry name" value="RBD_domain_sf"/>
</dbReference>
<name>A0A0C2X7G6_AMAMK</name>
<dbReference type="Pfam" id="PF03467">
    <property type="entry name" value="Smg4_UPF3"/>
    <property type="match status" value="1"/>
</dbReference>
<gene>
    <name evidence="7" type="ORF">M378DRAFT_535188</name>
</gene>
<dbReference type="Gene3D" id="3.30.70.330">
    <property type="match status" value="1"/>
</dbReference>
<dbReference type="Proteomes" id="UP000054549">
    <property type="component" value="Unassembled WGS sequence"/>
</dbReference>
<evidence type="ECO:0000313" key="7">
    <source>
        <dbReference type="EMBL" id="KIL65246.1"/>
    </source>
</evidence>
<dbReference type="InParanoid" id="A0A0C2X7G6"/>
<comment type="similarity">
    <text evidence="2">Belongs to the RENT3 family.</text>
</comment>
<evidence type="ECO:0000256" key="5">
    <source>
        <dbReference type="SAM" id="MobiDB-lite"/>
    </source>
</evidence>